<sequence>MYSKRFAQPPVGSLRWEPPAPFTSDSLFDATTLPPACVQQFAFTNQTLDQTLFNDPPPPEDEDCLFLNVWAPAPLTGPLKPVVIWIFGGGFSFGTGSLPIYDGMSFAKNQDIVVVTSNYRTNVFGFPQSPDIPAQHNNLGFLDQELVFTWVQQNIAQFGGDKDQVTLMGQSAGSDAVALAILRHKSLADAPFRAGIMLSDVPLTTSTALNFSSFNAFALAVGCAQPLGSAARLQCLRAVPAAAIRSYTNGPTGGSSGFVVDNVTVFGNALQRIRDHQLAPVPILLGSMQEDGTFFSYGLTDLQAFLDSNRVAASLILSAPVVRLLYPGLSDPEIIAAVVRDIGFRCFGRTHMCGAGFPTSSGTRAVFPDTQVFPGAGAWHSSEVRILFGTYNTSTATAAEAILSASLQTAFANFVKNPAASPAQDWAAYDPGLLGIPVEPTLAAIAYNGNVDPDNFVQAEQQSNFVSHPGLFGAEEQLTRSTVWKDGPCAVWDLALD</sequence>
<reference evidence="1" key="1">
    <citation type="submission" date="2021-03" db="EMBL/GenBank/DDBJ databases">
        <authorList>
            <consortium name="DOE Joint Genome Institute"/>
            <person name="Ahrendt S."/>
            <person name="Looney B.P."/>
            <person name="Miyauchi S."/>
            <person name="Morin E."/>
            <person name="Drula E."/>
            <person name="Courty P.E."/>
            <person name="Chicoki N."/>
            <person name="Fauchery L."/>
            <person name="Kohler A."/>
            <person name="Kuo A."/>
            <person name="Labutti K."/>
            <person name="Pangilinan J."/>
            <person name="Lipzen A."/>
            <person name="Riley R."/>
            <person name="Andreopoulos W."/>
            <person name="He G."/>
            <person name="Johnson J."/>
            <person name="Barry K.W."/>
            <person name="Grigoriev I.V."/>
            <person name="Nagy L."/>
            <person name="Hibbett D."/>
            <person name="Henrissat B."/>
            <person name="Matheny P.B."/>
            <person name="Labbe J."/>
            <person name="Martin F."/>
        </authorList>
    </citation>
    <scope>NUCLEOTIDE SEQUENCE</scope>
    <source>
        <strain evidence="1">HHB10654</strain>
    </source>
</reference>
<gene>
    <name evidence="1" type="ORF">BV25DRAFT_1992697</name>
</gene>
<proteinExistence type="predicted"/>
<comment type="caution">
    <text evidence="1">The sequence shown here is derived from an EMBL/GenBank/DDBJ whole genome shotgun (WGS) entry which is preliminary data.</text>
</comment>
<accession>A0ACB8SWP6</accession>
<name>A0ACB8SWP6_9AGAM</name>
<evidence type="ECO:0000313" key="2">
    <source>
        <dbReference type="Proteomes" id="UP000814140"/>
    </source>
</evidence>
<organism evidence="1 2">
    <name type="scientific">Artomyces pyxidatus</name>
    <dbReference type="NCBI Taxonomy" id="48021"/>
    <lineage>
        <taxon>Eukaryota</taxon>
        <taxon>Fungi</taxon>
        <taxon>Dikarya</taxon>
        <taxon>Basidiomycota</taxon>
        <taxon>Agaricomycotina</taxon>
        <taxon>Agaricomycetes</taxon>
        <taxon>Russulales</taxon>
        <taxon>Auriscalpiaceae</taxon>
        <taxon>Artomyces</taxon>
    </lineage>
</organism>
<keyword evidence="2" id="KW-1185">Reference proteome</keyword>
<dbReference type="Proteomes" id="UP000814140">
    <property type="component" value="Unassembled WGS sequence"/>
</dbReference>
<protein>
    <submittedName>
        <fullName evidence="1">Alpha/beta-hydrolase</fullName>
    </submittedName>
</protein>
<dbReference type="EMBL" id="MU277216">
    <property type="protein sequence ID" value="KAI0060904.1"/>
    <property type="molecule type" value="Genomic_DNA"/>
</dbReference>
<reference evidence="1" key="2">
    <citation type="journal article" date="2022" name="New Phytol.">
        <title>Evolutionary transition to the ectomycorrhizal habit in the genomes of a hyperdiverse lineage of mushroom-forming fungi.</title>
        <authorList>
            <person name="Looney B."/>
            <person name="Miyauchi S."/>
            <person name="Morin E."/>
            <person name="Drula E."/>
            <person name="Courty P.E."/>
            <person name="Kohler A."/>
            <person name="Kuo A."/>
            <person name="LaButti K."/>
            <person name="Pangilinan J."/>
            <person name="Lipzen A."/>
            <person name="Riley R."/>
            <person name="Andreopoulos W."/>
            <person name="He G."/>
            <person name="Johnson J."/>
            <person name="Nolan M."/>
            <person name="Tritt A."/>
            <person name="Barry K.W."/>
            <person name="Grigoriev I.V."/>
            <person name="Nagy L.G."/>
            <person name="Hibbett D."/>
            <person name="Henrissat B."/>
            <person name="Matheny P.B."/>
            <person name="Labbe J."/>
            <person name="Martin F.M."/>
        </authorList>
    </citation>
    <scope>NUCLEOTIDE SEQUENCE</scope>
    <source>
        <strain evidence="1">HHB10654</strain>
    </source>
</reference>
<evidence type="ECO:0000313" key="1">
    <source>
        <dbReference type="EMBL" id="KAI0060904.1"/>
    </source>
</evidence>